<accession>A0AAJ5ZBK4</accession>
<keyword evidence="9" id="KW-1185">Reference proteome</keyword>
<keyword evidence="4" id="KW-0106">Calcium</keyword>
<dbReference type="Pfam" id="PF00884">
    <property type="entry name" value="Sulfatase"/>
    <property type="match status" value="1"/>
</dbReference>
<feature type="domain" description="Sulfatase N-terminal" evidence="6">
    <location>
        <begin position="12"/>
        <end position="366"/>
    </location>
</feature>
<keyword evidence="3 8" id="KW-0378">Hydrolase</keyword>
<feature type="region of interest" description="Disordered" evidence="5">
    <location>
        <begin position="232"/>
        <end position="251"/>
    </location>
</feature>
<reference evidence="8" key="2">
    <citation type="journal article" date="2023" name="Nat. Commun.">
        <title>Cultivation of marine bacteria of the SAR202 clade.</title>
        <authorList>
            <person name="Lim Y."/>
            <person name="Seo J.H."/>
            <person name="Giovannoni S.J."/>
            <person name="Kang I."/>
            <person name="Cho J.C."/>
        </authorList>
    </citation>
    <scope>NUCLEOTIDE SEQUENCE</scope>
    <source>
        <strain evidence="8">JH1073</strain>
    </source>
</reference>
<comment type="similarity">
    <text evidence="1">Belongs to the sulfatase family.</text>
</comment>
<dbReference type="PANTHER" id="PTHR42693:SF53">
    <property type="entry name" value="ENDO-4-O-SULFATASE"/>
    <property type="match status" value="1"/>
</dbReference>
<dbReference type="GO" id="GO:0004065">
    <property type="term" value="F:arylsulfatase activity"/>
    <property type="evidence" value="ECO:0007669"/>
    <property type="project" value="TreeGrafter"/>
</dbReference>
<dbReference type="AlphaFoldDB" id="A0AAJ5ZBK4"/>
<keyword evidence="2" id="KW-0479">Metal-binding</keyword>
<evidence type="ECO:0000256" key="3">
    <source>
        <dbReference type="ARBA" id="ARBA00022801"/>
    </source>
</evidence>
<sequence length="502" mass="57234">MEKKLSADQQRPNIVFLFPDQFRWDFAGANGADWLQTPNIDSIAENGVRYTNSFSASPICVPARTALMTGMNAIRNGVTGNLHNLRADWRDAGLRTWPEIMSENGYYTAGIGKMHFYPWDERRGFQYRVICEDKRWLEVRDDYYHYLKRHGLRKLHGNEMDGYQENRGAVIQDIPWEHSWDRFVGSEAVKFIDDYGADQPFAMMVGFPGPHCPYDPDERFLEGIDESKIPEAAPEFPGHTPQLRQNNVDANKRPWNGVDYTEFPDDTKHTVRKHYSGLVQQIDFEVGAILDALRNKGLLENTYVILASDHGDYLGDHNLIGKASFYESAIRIPMMAQGPGIEAGQVQEGMVDVRDITATMLAWAGIEQPGWYDAQPLPGEGMPGEDGRENIFGLLADGWMNFDGRYKLHKYKSGETLLFDMLNDPQEQVNLYENAEFADVVRRLEFELTEELMSSIDSSMDDRLAQNGDMSQDPSFGLESWVRPWPNAPRTTEATYEKPTKA</sequence>
<dbReference type="EMBL" id="CP046147">
    <property type="protein sequence ID" value="WFG38352.1"/>
    <property type="molecule type" value="Genomic_DNA"/>
</dbReference>
<evidence type="ECO:0000313" key="9">
    <source>
        <dbReference type="Proteomes" id="UP001219901"/>
    </source>
</evidence>
<evidence type="ECO:0000313" key="10">
    <source>
        <dbReference type="Proteomes" id="UP001321249"/>
    </source>
</evidence>
<proteinExistence type="inferred from homology"/>
<evidence type="ECO:0000259" key="6">
    <source>
        <dbReference type="Pfam" id="PF00884"/>
    </source>
</evidence>
<gene>
    <name evidence="7" type="ORF">GKO46_07595</name>
    <name evidence="8" type="ORF">GKO48_01600</name>
</gene>
<dbReference type="GO" id="GO:0046872">
    <property type="term" value="F:metal ion binding"/>
    <property type="evidence" value="ECO:0007669"/>
    <property type="project" value="UniProtKB-KW"/>
</dbReference>
<name>A0AAJ5ZBK4_9CHLR</name>
<evidence type="ECO:0000256" key="2">
    <source>
        <dbReference type="ARBA" id="ARBA00022723"/>
    </source>
</evidence>
<dbReference type="PANTHER" id="PTHR42693">
    <property type="entry name" value="ARYLSULFATASE FAMILY MEMBER"/>
    <property type="match status" value="1"/>
</dbReference>
<organism evidence="8 9">
    <name type="scientific">Candidatus Lucifugimonas marina</name>
    <dbReference type="NCBI Taxonomy" id="3038979"/>
    <lineage>
        <taxon>Bacteria</taxon>
        <taxon>Bacillati</taxon>
        <taxon>Chloroflexota</taxon>
        <taxon>Dehalococcoidia</taxon>
        <taxon>SAR202 cluster</taxon>
        <taxon>Candidatus Lucifugimonadales</taxon>
        <taxon>Candidatus Lucifugimonadaceae</taxon>
        <taxon>Candidatus Lucifugimonas</taxon>
    </lineage>
</organism>
<dbReference type="EMBL" id="WMBE01000002">
    <property type="protein sequence ID" value="MDG0866934.1"/>
    <property type="molecule type" value="Genomic_DNA"/>
</dbReference>
<reference evidence="9" key="3">
    <citation type="submission" date="2023-06" db="EMBL/GenBank/DDBJ databases">
        <title>Pangenomics reveal diversification of enzyme families and niche specialization in globally abundant SAR202 bacteria.</title>
        <authorList>
            <person name="Saw J.H.W."/>
        </authorList>
    </citation>
    <scope>NUCLEOTIDE SEQUENCE [LARGE SCALE GENOMIC DNA]</scope>
    <source>
        <strain evidence="9">JH1073</strain>
    </source>
</reference>
<dbReference type="Proteomes" id="UP001219901">
    <property type="component" value="Chromosome"/>
</dbReference>
<reference evidence="9 10" key="1">
    <citation type="submission" date="2019-11" db="EMBL/GenBank/DDBJ databases">
        <authorList>
            <person name="Cho J.-C."/>
        </authorList>
    </citation>
    <scope>NUCLEOTIDE SEQUENCE [LARGE SCALE GENOMIC DNA]</scope>
    <source>
        <strain evidence="8 9">JH1073</strain>
        <strain evidence="7 10">JH702</strain>
    </source>
</reference>
<dbReference type="InterPro" id="IPR017850">
    <property type="entry name" value="Alkaline_phosphatase_core_sf"/>
</dbReference>
<dbReference type="InterPro" id="IPR050738">
    <property type="entry name" value="Sulfatase"/>
</dbReference>
<evidence type="ECO:0000256" key="4">
    <source>
        <dbReference type="ARBA" id="ARBA00022837"/>
    </source>
</evidence>
<dbReference type="Proteomes" id="UP001321249">
    <property type="component" value="Unassembled WGS sequence"/>
</dbReference>
<evidence type="ECO:0000256" key="1">
    <source>
        <dbReference type="ARBA" id="ARBA00008779"/>
    </source>
</evidence>
<evidence type="ECO:0000313" key="8">
    <source>
        <dbReference type="EMBL" id="WFG38352.1"/>
    </source>
</evidence>
<evidence type="ECO:0000256" key="5">
    <source>
        <dbReference type="SAM" id="MobiDB-lite"/>
    </source>
</evidence>
<dbReference type="PROSITE" id="PS00149">
    <property type="entry name" value="SULFATASE_2"/>
    <property type="match status" value="1"/>
</dbReference>
<dbReference type="InterPro" id="IPR000917">
    <property type="entry name" value="Sulfatase_N"/>
</dbReference>
<dbReference type="Gene3D" id="3.40.720.10">
    <property type="entry name" value="Alkaline Phosphatase, subunit A"/>
    <property type="match status" value="1"/>
</dbReference>
<protein>
    <submittedName>
        <fullName evidence="8">Sulfatase-like hydrolase/transferase</fullName>
    </submittedName>
</protein>
<dbReference type="InterPro" id="IPR024607">
    <property type="entry name" value="Sulfatase_CS"/>
</dbReference>
<dbReference type="SUPFAM" id="SSF53649">
    <property type="entry name" value="Alkaline phosphatase-like"/>
    <property type="match status" value="1"/>
</dbReference>
<feature type="region of interest" description="Disordered" evidence="5">
    <location>
        <begin position="463"/>
        <end position="502"/>
    </location>
</feature>
<evidence type="ECO:0000313" key="7">
    <source>
        <dbReference type="EMBL" id="MDG0866934.1"/>
    </source>
</evidence>